<dbReference type="AlphaFoldDB" id="E6QTC9"/>
<sequence length="152" mass="16935">MNNNDVLRSIRYALDLPDAAIANMTGLTGYAVDVAAIAPLLKDEADPDSAICDDTLLAAFLDGLIIHQRGARDTPPAPVKRLTNNLIFKKIRIAFDLKEDDLHAILKLAEFEISKPELSAVFRNPDNKNYRQCGDQLLRYFLKGLNIKLRGE</sequence>
<dbReference type="Pfam" id="PF07308">
    <property type="entry name" value="DUF1456"/>
    <property type="match status" value="2"/>
</dbReference>
<evidence type="ECO:0008006" key="2">
    <source>
        <dbReference type="Google" id="ProtNLM"/>
    </source>
</evidence>
<reference evidence="1" key="1">
    <citation type="submission" date="2009-10" db="EMBL/GenBank/DDBJ databases">
        <title>Diversity of trophic interactions inside an arsenic-rich microbial ecosystem.</title>
        <authorList>
            <person name="Bertin P.N."/>
            <person name="Heinrich-Salmeron A."/>
            <person name="Pelletier E."/>
            <person name="Goulhen-Chollet F."/>
            <person name="Arsene-Ploetze F."/>
            <person name="Gallien S."/>
            <person name="Calteau A."/>
            <person name="Vallenet D."/>
            <person name="Casiot C."/>
            <person name="Chane-Woon-Ming B."/>
            <person name="Giloteaux L."/>
            <person name="Barakat M."/>
            <person name="Bonnefoy V."/>
            <person name="Bruneel O."/>
            <person name="Chandler M."/>
            <person name="Cleiss J."/>
            <person name="Duran R."/>
            <person name="Elbaz-Poulichet F."/>
            <person name="Fonknechten N."/>
            <person name="Lauga B."/>
            <person name="Mornico D."/>
            <person name="Ortet P."/>
            <person name="Schaeffer C."/>
            <person name="Siguier P."/>
            <person name="Alexander Thil Smith A."/>
            <person name="Van Dorsselaer A."/>
            <person name="Weissenbach J."/>
            <person name="Medigue C."/>
            <person name="Le Paslier D."/>
        </authorList>
    </citation>
    <scope>NUCLEOTIDE SEQUENCE</scope>
</reference>
<name>E6QTC9_9ZZZZ</name>
<dbReference type="PANTHER" id="PTHR37805:SF1">
    <property type="entry name" value="CYTOPLASMIC PROTEIN"/>
    <property type="match status" value="1"/>
</dbReference>
<gene>
    <name evidence="1" type="ORF">CARN7_1282</name>
</gene>
<dbReference type="InterPro" id="IPR009921">
    <property type="entry name" value="YehS-like"/>
</dbReference>
<accession>E6QTC9</accession>
<comment type="caution">
    <text evidence="1">The sequence shown here is derived from an EMBL/GenBank/DDBJ whole genome shotgun (WGS) entry which is preliminary data.</text>
</comment>
<proteinExistence type="predicted"/>
<organism evidence="1">
    <name type="scientific">mine drainage metagenome</name>
    <dbReference type="NCBI Taxonomy" id="410659"/>
    <lineage>
        <taxon>unclassified sequences</taxon>
        <taxon>metagenomes</taxon>
        <taxon>ecological metagenomes</taxon>
    </lineage>
</organism>
<dbReference type="PANTHER" id="PTHR37805">
    <property type="entry name" value="CYTOPLASMIC PROTEIN-RELATED"/>
    <property type="match status" value="1"/>
</dbReference>
<protein>
    <recommendedName>
        <fullName evidence="2">Protein containing DUF1456</fullName>
    </recommendedName>
</protein>
<evidence type="ECO:0000313" key="1">
    <source>
        <dbReference type="EMBL" id="CBI10501.1"/>
    </source>
</evidence>
<dbReference type="EMBL" id="CABR01000086">
    <property type="protein sequence ID" value="CBI10501.1"/>
    <property type="molecule type" value="Genomic_DNA"/>
</dbReference>